<dbReference type="PANTHER" id="PTHR11113:SF14">
    <property type="entry name" value="N-ACETYLGLUCOSAMINE-6-PHOSPHATE DEACETYLASE"/>
    <property type="match status" value="1"/>
</dbReference>
<dbReference type="Pfam" id="PF01979">
    <property type="entry name" value="Amidohydro_1"/>
    <property type="match status" value="1"/>
</dbReference>
<evidence type="ECO:0000256" key="5">
    <source>
        <dbReference type="PIRNR" id="PIRNR038994"/>
    </source>
</evidence>
<feature type="binding site" evidence="8">
    <location>
        <position position="130"/>
    </location>
    <ligand>
        <name>Zn(2+)</name>
        <dbReference type="ChEBI" id="CHEBI:29105"/>
    </ligand>
</feature>
<dbReference type="GO" id="GO:0006046">
    <property type="term" value="P:N-acetylglucosamine catabolic process"/>
    <property type="evidence" value="ECO:0007669"/>
    <property type="project" value="TreeGrafter"/>
</dbReference>
<keyword evidence="11" id="KW-1185">Reference proteome</keyword>
<comment type="similarity">
    <text evidence="1 5">Belongs to the metallo-dependent hydrolases superfamily. NagA family.</text>
</comment>
<evidence type="ECO:0000256" key="4">
    <source>
        <dbReference type="ARBA" id="ARBA00023277"/>
    </source>
</evidence>
<dbReference type="EC" id="3.5.1.25" evidence="10"/>
<feature type="binding site" evidence="7">
    <location>
        <position position="227"/>
    </location>
    <ligand>
        <name>substrate</name>
    </ligand>
</feature>
<name>A0A7C9FNN2_9BACT</name>
<accession>A0A7C9FNN2</accession>
<keyword evidence="3 5" id="KW-0378">Hydrolase</keyword>
<reference evidence="10 11" key="1">
    <citation type="submission" date="2019-10" db="EMBL/GenBank/DDBJ databases">
        <title>Draft Genome Sequence of Cytophagaceae sp. SJW1-29.</title>
        <authorList>
            <person name="Choi A."/>
        </authorList>
    </citation>
    <scope>NUCLEOTIDE SEQUENCE [LARGE SCALE GENOMIC DNA]</scope>
    <source>
        <strain evidence="10 11">SJW1-29</strain>
    </source>
</reference>
<feature type="binding site" evidence="8">
    <location>
        <position position="216"/>
    </location>
    <ligand>
        <name>Zn(2+)</name>
        <dbReference type="ChEBI" id="CHEBI:29105"/>
    </ligand>
</feature>
<evidence type="ECO:0000259" key="9">
    <source>
        <dbReference type="Pfam" id="PF01979"/>
    </source>
</evidence>
<dbReference type="InterPro" id="IPR003764">
    <property type="entry name" value="GlcNAc_6-P_deAcase"/>
</dbReference>
<dbReference type="PIRSF" id="PIRSF038994">
    <property type="entry name" value="NagA"/>
    <property type="match status" value="1"/>
</dbReference>
<comment type="caution">
    <text evidence="10">The sequence shown here is derived from an EMBL/GenBank/DDBJ whole genome shotgun (WGS) entry which is preliminary data.</text>
</comment>
<evidence type="ECO:0000256" key="7">
    <source>
        <dbReference type="PIRSR" id="PIRSR038994-2"/>
    </source>
</evidence>
<evidence type="ECO:0000256" key="2">
    <source>
        <dbReference type="ARBA" id="ARBA00022723"/>
    </source>
</evidence>
<dbReference type="RefSeq" id="WP_152758284.1">
    <property type="nucleotide sequence ID" value="NZ_WHLY01000002.1"/>
</dbReference>
<evidence type="ECO:0000256" key="1">
    <source>
        <dbReference type="ARBA" id="ARBA00010716"/>
    </source>
</evidence>
<evidence type="ECO:0000313" key="11">
    <source>
        <dbReference type="Proteomes" id="UP000479293"/>
    </source>
</evidence>
<organism evidence="10 11">
    <name type="scientific">Salmonirosea aquatica</name>
    <dbReference type="NCBI Taxonomy" id="2654236"/>
    <lineage>
        <taxon>Bacteria</taxon>
        <taxon>Pseudomonadati</taxon>
        <taxon>Bacteroidota</taxon>
        <taxon>Cytophagia</taxon>
        <taxon>Cytophagales</taxon>
        <taxon>Spirosomataceae</taxon>
        <taxon>Salmonirosea</taxon>
    </lineage>
</organism>
<dbReference type="GO" id="GO:0046872">
    <property type="term" value="F:metal ion binding"/>
    <property type="evidence" value="ECO:0007669"/>
    <property type="project" value="UniProtKB-KW"/>
</dbReference>
<feature type="binding site" evidence="7">
    <location>
        <begin position="305"/>
        <end position="307"/>
    </location>
    <ligand>
        <name>substrate</name>
    </ligand>
</feature>
<keyword evidence="4 5" id="KW-0119">Carbohydrate metabolism</keyword>
<feature type="binding site" evidence="7">
    <location>
        <position position="251"/>
    </location>
    <ligand>
        <name>substrate</name>
    </ligand>
</feature>
<feature type="domain" description="Amidohydrolase-related" evidence="9">
    <location>
        <begin position="53"/>
        <end position="364"/>
    </location>
</feature>
<dbReference type="Proteomes" id="UP000479293">
    <property type="component" value="Unassembled WGS sequence"/>
</dbReference>
<dbReference type="SUPFAM" id="SSF51338">
    <property type="entry name" value="Composite domain of metallo-dependent hydrolases"/>
    <property type="match status" value="1"/>
</dbReference>
<dbReference type="GO" id="GO:0008448">
    <property type="term" value="F:N-acetylglucosamine-6-phosphate deacetylase activity"/>
    <property type="evidence" value="ECO:0007669"/>
    <property type="project" value="UniProtKB-EC"/>
</dbReference>
<proteinExistence type="inferred from homology"/>
<feature type="binding site" evidence="7">
    <location>
        <begin position="219"/>
        <end position="220"/>
    </location>
    <ligand>
        <name>substrate</name>
    </ligand>
</feature>
<dbReference type="Gene3D" id="3.20.20.140">
    <property type="entry name" value="Metal-dependent hydrolases"/>
    <property type="match status" value="1"/>
</dbReference>
<evidence type="ECO:0000256" key="6">
    <source>
        <dbReference type="PIRSR" id="PIRSR038994-1"/>
    </source>
</evidence>
<feature type="binding site" evidence="8">
    <location>
        <position position="195"/>
    </location>
    <ligand>
        <name>Zn(2+)</name>
        <dbReference type="ChEBI" id="CHEBI:29105"/>
    </ligand>
</feature>
<dbReference type="NCBIfam" id="TIGR00221">
    <property type="entry name" value="nagA"/>
    <property type="match status" value="1"/>
</dbReference>
<keyword evidence="2 8" id="KW-0479">Metal-binding</keyword>
<feature type="binding site" evidence="7">
    <location>
        <position position="141"/>
    </location>
    <ligand>
        <name>substrate</name>
    </ligand>
</feature>
<evidence type="ECO:0000256" key="8">
    <source>
        <dbReference type="PIRSR" id="PIRSR038994-3"/>
    </source>
</evidence>
<comment type="cofactor">
    <cofactor evidence="8">
        <name>a divalent metal cation</name>
        <dbReference type="ChEBI" id="CHEBI:60240"/>
    </cofactor>
    <text evidence="8">Binds 1 divalent metal cation per subunit.</text>
</comment>
<dbReference type="EMBL" id="WHLY01000002">
    <property type="protein sequence ID" value="MPR33211.1"/>
    <property type="molecule type" value="Genomic_DNA"/>
</dbReference>
<protein>
    <submittedName>
        <fullName evidence="10">N-acetylglucosamine-6-phosphate deacetylase</fullName>
        <ecNumber evidence="10">3.5.1.25</ecNumber>
    </submittedName>
</protein>
<gene>
    <name evidence="10" type="primary">nagA</name>
    <name evidence="10" type="ORF">GBK04_07530</name>
</gene>
<dbReference type="InterPro" id="IPR032466">
    <property type="entry name" value="Metal_Hydrolase"/>
</dbReference>
<feature type="active site" description="Proton donor/acceptor" evidence="6">
    <location>
        <position position="273"/>
    </location>
</feature>
<sequence>MESLILTHTTIFTGEAVLEDHALWLEAGKIRAVLSTNELPESVPTRDMNGAWLVPGFVDFQLYGGSTGFLTQDGSVESLTNMYQTHLQDGTTTIVPTVYSTTQARILAAAEAIRHYWALGLPGVAGLHVEGPFISQAKRGAHSDKMVRPPSRKELDELIEQAGDVIKVMTIAPECFDDALLKLLQTTGWAISAGHTNATSAQMNAFFDKGFHLTTHLYNAMRPLESRELGVVGTIFDRSDVHASLIADGYHCDFGAIRIAKKLLGDRLFLISDATFAKYEGTRFEFEGFVTNYDGERFTNDEGLLAGSCITLLDAVRNCIRKVGIAPDETFRMASTYPARQLGMDDRLGYLKPGYIANVVALTPELAVQEVFTA</sequence>
<dbReference type="Gene3D" id="2.30.40.10">
    <property type="entry name" value="Urease, subunit C, domain 1"/>
    <property type="match status" value="1"/>
</dbReference>
<dbReference type="AlphaFoldDB" id="A0A7C9FNN2"/>
<dbReference type="InterPro" id="IPR011059">
    <property type="entry name" value="Metal-dep_hydrolase_composite"/>
</dbReference>
<dbReference type="SUPFAM" id="SSF51556">
    <property type="entry name" value="Metallo-dependent hydrolases"/>
    <property type="match status" value="1"/>
</dbReference>
<evidence type="ECO:0000256" key="3">
    <source>
        <dbReference type="ARBA" id="ARBA00022801"/>
    </source>
</evidence>
<evidence type="ECO:0000313" key="10">
    <source>
        <dbReference type="EMBL" id="MPR33211.1"/>
    </source>
</evidence>
<dbReference type="InterPro" id="IPR006680">
    <property type="entry name" value="Amidohydro-rel"/>
</dbReference>
<dbReference type="PANTHER" id="PTHR11113">
    <property type="entry name" value="N-ACETYLGLUCOSAMINE-6-PHOSPHATE DEACETYLASE"/>
    <property type="match status" value="1"/>
</dbReference>